<dbReference type="GO" id="GO:0005524">
    <property type="term" value="F:ATP binding"/>
    <property type="evidence" value="ECO:0007669"/>
    <property type="project" value="UniProtKB-KW"/>
</dbReference>
<dbReference type="FunFam" id="1.10.240.10:FF:000002">
    <property type="entry name" value="Tryptophan--tRNA ligase"/>
    <property type="match status" value="1"/>
</dbReference>
<sequence length="684" mass="74860">MISAEASPSFGRPFSSSCTSNTAQQARSSSFLGSFRPSHRRLTATSCNASACSNFETGASGEWEGVTATFDPSGRPLELPYHQVPAAFREWGVHVQDWQTQCSMSASGGSLTYRLRRLLPVAGCEEDSISFEEEYFTEIMPHLHETSPSSVLPGSYALALRQPAAPGGQPRLRMEHCFMVAAEERLRIVQHAVLGTEGEWRAGSIEVHHERKEGPFRHGAPLGGCGASMANISDAHPVHHSTWQAAVFKDPPANDHQQNEDLLKQHGISILPKGCWCQLLPKEGTRSIFMAGPKPCCITPLDRTFPAPHKGCRGRAVAAATPGNQPEGAQPQAPSEARRKRVLSGIQPTGGLHLGNYFGAMRSWINLQELYDCYFCMVDLHAITLPHDPIALQEDTRKAAALYMACGIDPAKSVIFVQSHVSAHAELAWLLMTQTPVGWLNRMIQWKEKSRKVGSEEVGAGLLTYPVLQAADILAYQTDVVPVGEDQKQHIELARDIAERMNSRYGGKPWKKLGGRGGRIFKVPDIMMPPAGARVMSLTEGSAKMSKSAELDASRINLLDSPKDVQNKIKRAKTDAGEGLEYDNPERPEARNLLTLYALATGHSLESAQREVGSLRWGDFKPRLADAMVAMLEPIQQRYNEIRADDAHLTQVLSEGAAKADATASRSLERCQQAMGFVPRVPVP</sequence>
<evidence type="ECO:0000256" key="5">
    <source>
        <dbReference type="ARBA" id="ARBA00022741"/>
    </source>
</evidence>
<feature type="region of interest" description="Disordered" evidence="11">
    <location>
        <begin position="1"/>
        <end position="20"/>
    </location>
</feature>
<dbReference type="InterPro" id="IPR002306">
    <property type="entry name" value="Trp-tRNA-ligase"/>
</dbReference>
<dbReference type="InterPro" id="IPR014729">
    <property type="entry name" value="Rossmann-like_a/b/a_fold"/>
</dbReference>
<evidence type="ECO:0000256" key="1">
    <source>
        <dbReference type="ARBA" id="ARBA00004173"/>
    </source>
</evidence>
<dbReference type="GO" id="GO:0048608">
    <property type="term" value="P:reproductive structure development"/>
    <property type="evidence" value="ECO:0007669"/>
    <property type="project" value="UniProtKB-ARBA"/>
</dbReference>
<dbReference type="GO" id="GO:0006436">
    <property type="term" value="P:tryptophanyl-tRNA aminoacylation"/>
    <property type="evidence" value="ECO:0007669"/>
    <property type="project" value="InterPro"/>
</dbReference>
<dbReference type="GO" id="GO:0009507">
    <property type="term" value="C:chloroplast"/>
    <property type="evidence" value="ECO:0007669"/>
    <property type="project" value="TreeGrafter"/>
</dbReference>
<dbReference type="InterPro" id="IPR050203">
    <property type="entry name" value="Trp-tRNA_synthetase"/>
</dbReference>
<keyword evidence="6" id="KW-0067">ATP-binding</keyword>
<dbReference type="HAMAP" id="MF_00140_B">
    <property type="entry name" value="Trp_tRNA_synth_B"/>
    <property type="match status" value="1"/>
</dbReference>
<dbReference type="AlphaFoldDB" id="A0AAW1QVJ0"/>
<dbReference type="EMBL" id="JALJOS010000025">
    <property type="protein sequence ID" value="KAK9825290.1"/>
    <property type="molecule type" value="Genomic_DNA"/>
</dbReference>
<dbReference type="EC" id="6.1.1.2" evidence="3"/>
<dbReference type="NCBIfam" id="TIGR00233">
    <property type="entry name" value="trpS"/>
    <property type="match status" value="1"/>
</dbReference>
<evidence type="ECO:0000256" key="10">
    <source>
        <dbReference type="ARBA" id="ARBA00049929"/>
    </source>
</evidence>
<accession>A0AAW1QVJ0</accession>
<dbReference type="InterPro" id="IPR024109">
    <property type="entry name" value="Trp-tRNA-ligase_bac-type"/>
</dbReference>
<evidence type="ECO:0000313" key="13">
    <source>
        <dbReference type="Proteomes" id="UP001438707"/>
    </source>
</evidence>
<dbReference type="CDD" id="cd00806">
    <property type="entry name" value="TrpRS_core"/>
    <property type="match status" value="1"/>
</dbReference>
<dbReference type="Gene3D" id="1.10.240.10">
    <property type="entry name" value="Tyrosyl-Transfer RNA Synthetase"/>
    <property type="match status" value="1"/>
</dbReference>
<proteinExistence type="inferred from homology"/>
<gene>
    <name evidence="12" type="ORF">WJX74_006524</name>
</gene>
<evidence type="ECO:0000313" key="12">
    <source>
        <dbReference type="EMBL" id="KAK9825290.1"/>
    </source>
</evidence>
<name>A0AAW1QVJ0_9CHLO</name>
<evidence type="ECO:0000256" key="9">
    <source>
        <dbReference type="ARBA" id="ARBA00030268"/>
    </source>
</evidence>
<reference evidence="12 13" key="1">
    <citation type="journal article" date="2024" name="Nat. Commun.">
        <title>Phylogenomics reveals the evolutionary origins of lichenization in chlorophyte algae.</title>
        <authorList>
            <person name="Puginier C."/>
            <person name="Libourel C."/>
            <person name="Otte J."/>
            <person name="Skaloud P."/>
            <person name="Haon M."/>
            <person name="Grisel S."/>
            <person name="Petersen M."/>
            <person name="Berrin J.G."/>
            <person name="Delaux P.M."/>
            <person name="Dal Grande F."/>
            <person name="Keller J."/>
        </authorList>
    </citation>
    <scope>NUCLEOTIDE SEQUENCE [LARGE SCALE GENOMIC DNA]</scope>
    <source>
        <strain evidence="12 13">SAG 2145</strain>
    </source>
</reference>
<evidence type="ECO:0000256" key="11">
    <source>
        <dbReference type="SAM" id="MobiDB-lite"/>
    </source>
</evidence>
<evidence type="ECO:0000256" key="6">
    <source>
        <dbReference type="ARBA" id="ARBA00022840"/>
    </source>
</evidence>
<dbReference type="GO" id="GO:0009791">
    <property type="term" value="P:post-embryonic development"/>
    <property type="evidence" value="ECO:0007669"/>
    <property type="project" value="UniProtKB-ARBA"/>
</dbReference>
<dbReference type="GO" id="GO:0005739">
    <property type="term" value="C:mitochondrion"/>
    <property type="evidence" value="ECO:0007669"/>
    <property type="project" value="UniProtKB-SubCell"/>
</dbReference>
<keyword evidence="8" id="KW-0030">Aminoacyl-tRNA synthetase</keyword>
<dbReference type="GO" id="GO:0004830">
    <property type="term" value="F:tryptophan-tRNA ligase activity"/>
    <property type="evidence" value="ECO:0007669"/>
    <property type="project" value="UniProtKB-EC"/>
</dbReference>
<dbReference type="PANTHER" id="PTHR43766:SF1">
    <property type="entry name" value="TRYPTOPHAN--TRNA LIGASE, MITOCHONDRIAL"/>
    <property type="match status" value="1"/>
</dbReference>
<organism evidence="12 13">
    <name type="scientific">Apatococcus lobatus</name>
    <dbReference type="NCBI Taxonomy" id="904363"/>
    <lineage>
        <taxon>Eukaryota</taxon>
        <taxon>Viridiplantae</taxon>
        <taxon>Chlorophyta</taxon>
        <taxon>core chlorophytes</taxon>
        <taxon>Trebouxiophyceae</taxon>
        <taxon>Chlorellales</taxon>
        <taxon>Chlorellaceae</taxon>
        <taxon>Apatococcus</taxon>
    </lineage>
</organism>
<dbReference type="InterPro" id="IPR001412">
    <property type="entry name" value="aa-tRNA-synth_I_CS"/>
</dbReference>
<comment type="subcellular location">
    <subcellularLocation>
        <location evidence="1">Mitochondrion</location>
    </subcellularLocation>
</comment>
<evidence type="ECO:0000256" key="3">
    <source>
        <dbReference type="ARBA" id="ARBA00013161"/>
    </source>
</evidence>
<dbReference type="Proteomes" id="UP001438707">
    <property type="component" value="Unassembled WGS sequence"/>
</dbReference>
<evidence type="ECO:0000256" key="2">
    <source>
        <dbReference type="ARBA" id="ARBA00005594"/>
    </source>
</evidence>
<dbReference type="PRINTS" id="PR01039">
    <property type="entry name" value="TRNASYNTHTRP"/>
</dbReference>
<keyword evidence="4" id="KW-0436">Ligase</keyword>
<comment type="similarity">
    <text evidence="2">Belongs to the class-I aminoacyl-tRNA synthetase family.</text>
</comment>
<dbReference type="Pfam" id="PF00579">
    <property type="entry name" value="tRNA-synt_1b"/>
    <property type="match status" value="1"/>
</dbReference>
<comment type="catalytic activity">
    <reaction evidence="10">
        <text>tRNA(Trp) + L-tryptophan + ATP = L-tryptophyl-tRNA(Trp) + AMP + diphosphate + H(+)</text>
        <dbReference type="Rhea" id="RHEA:24080"/>
        <dbReference type="Rhea" id="RHEA-COMP:9671"/>
        <dbReference type="Rhea" id="RHEA-COMP:9705"/>
        <dbReference type="ChEBI" id="CHEBI:15378"/>
        <dbReference type="ChEBI" id="CHEBI:30616"/>
        <dbReference type="ChEBI" id="CHEBI:33019"/>
        <dbReference type="ChEBI" id="CHEBI:57912"/>
        <dbReference type="ChEBI" id="CHEBI:78442"/>
        <dbReference type="ChEBI" id="CHEBI:78535"/>
        <dbReference type="ChEBI" id="CHEBI:456215"/>
        <dbReference type="EC" id="6.1.1.2"/>
    </reaction>
</comment>
<evidence type="ECO:0000256" key="4">
    <source>
        <dbReference type="ARBA" id="ARBA00022598"/>
    </source>
</evidence>
<evidence type="ECO:0000256" key="8">
    <source>
        <dbReference type="ARBA" id="ARBA00023146"/>
    </source>
</evidence>
<evidence type="ECO:0000256" key="7">
    <source>
        <dbReference type="ARBA" id="ARBA00022917"/>
    </source>
</evidence>
<dbReference type="Gene3D" id="3.40.50.620">
    <property type="entry name" value="HUPs"/>
    <property type="match status" value="1"/>
</dbReference>
<feature type="region of interest" description="Disordered" evidence="11">
    <location>
        <begin position="313"/>
        <end position="341"/>
    </location>
</feature>
<protein>
    <recommendedName>
        <fullName evidence="3">tryptophan--tRNA ligase</fullName>
        <ecNumber evidence="3">6.1.1.2</ecNumber>
    </recommendedName>
    <alternativeName>
        <fullName evidence="9">Tryptophanyl-tRNA synthetase</fullName>
    </alternativeName>
</protein>
<keyword evidence="5" id="KW-0547">Nucleotide-binding</keyword>
<dbReference type="PROSITE" id="PS00178">
    <property type="entry name" value="AA_TRNA_LIGASE_I"/>
    <property type="match status" value="1"/>
</dbReference>
<dbReference type="InterPro" id="IPR002305">
    <property type="entry name" value="aa-tRNA-synth_Ic"/>
</dbReference>
<dbReference type="PANTHER" id="PTHR43766">
    <property type="entry name" value="TRYPTOPHAN--TRNA LIGASE, MITOCHONDRIAL"/>
    <property type="match status" value="1"/>
</dbReference>
<comment type="caution">
    <text evidence="12">The sequence shown here is derived from an EMBL/GenBank/DDBJ whole genome shotgun (WGS) entry which is preliminary data.</text>
</comment>
<keyword evidence="13" id="KW-1185">Reference proteome</keyword>
<dbReference type="SUPFAM" id="SSF52374">
    <property type="entry name" value="Nucleotidylyl transferase"/>
    <property type="match status" value="1"/>
</dbReference>
<keyword evidence="7" id="KW-0648">Protein biosynthesis</keyword>